<dbReference type="GO" id="GO:0005524">
    <property type="term" value="F:ATP binding"/>
    <property type="evidence" value="ECO:0007669"/>
    <property type="project" value="UniProtKB-KW"/>
</dbReference>
<evidence type="ECO:0000256" key="3">
    <source>
        <dbReference type="ARBA" id="ARBA00022553"/>
    </source>
</evidence>
<sequence length="259" mass="29646">MKFEGMELLMVFSTIIILTMVVIMALLYSTFLRKRTDLLLKEREKELKFEQELALSQVEIKEQTLSYIGRELHDDLGQKLSVAKMMNNKFFTAEQPQSTDIAKEMNLLIGECINDIRNLSKMFITDQVAHFGLLDSLEREVKRIKKLGFVKVELQTNVCCVEMDSKHAVILFRILQECLNNALKHSKAKSISISVNSSPEILYIAIKDDGIGMVQKLEYDGVGIRSMKKRAEMINADFKILSEKNNGTEIIIQYTAKRA</sequence>
<evidence type="ECO:0000256" key="6">
    <source>
        <dbReference type="ARBA" id="ARBA00022777"/>
    </source>
</evidence>
<keyword evidence="9" id="KW-1133">Transmembrane helix</keyword>
<evidence type="ECO:0000256" key="4">
    <source>
        <dbReference type="ARBA" id="ARBA00022679"/>
    </source>
</evidence>
<comment type="caution">
    <text evidence="11">The sequence shown here is derived from an EMBL/GenBank/DDBJ whole genome shotgun (WGS) entry which is preliminary data.</text>
</comment>
<dbReference type="CDD" id="cd16917">
    <property type="entry name" value="HATPase_UhpB-NarQ-NarX-like"/>
    <property type="match status" value="1"/>
</dbReference>
<evidence type="ECO:0000256" key="7">
    <source>
        <dbReference type="ARBA" id="ARBA00022840"/>
    </source>
</evidence>
<dbReference type="RefSeq" id="WP_114304350.1">
    <property type="nucleotide sequence ID" value="NZ_QPIE01000007.1"/>
</dbReference>
<evidence type="ECO:0000259" key="10">
    <source>
        <dbReference type="PROSITE" id="PS50109"/>
    </source>
</evidence>
<evidence type="ECO:0000256" key="1">
    <source>
        <dbReference type="ARBA" id="ARBA00000085"/>
    </source>
</evidence>
<evidence type="ECO:0000256" key="5">
    <source>
        <dbReference type="ARBA" id="ARBA00022741"/>
    </source>
</evidence>
<keyword evidence="5" id="KW-0547">Nucleotide-binding</keyword>
<dbReference type="SMART" id="SM00387">
    <property type="entry name" value="HATPase_c"/>
    <property type="match status" value="1"/>
</dbReference>
<feature type="domain" description="Histidine kinase" evidence="10">
    <location>
        <begin position="67"/>
        <end position="258"/>
    </location>
</feature>
<organism evidence="11 12">
    <name type="scientific">Chryseobacterium lacus</name>
    <dbReference type="NCBI Taxonomy" id="2058346"/>
    <lineage>
        <taxon>Bacteria</taxon>
        <taxon>Pseudomonadati</taxon>
        <taxon>Bacteroidota</taxon>
        <taxon>Flavobacteriia</taxon>
        <taxon>Flavobacteriales</taxon>
        <taxon>Weeksellaceae</taxon>
        <taxon>Chryseobacterium group</taxon>
        <taxon>Chryseobacterium</taxon>
    </lineage>
</organism>
<accession>A0A368MZ35</accession>
<dbReference type="Gene3D" id="3.30.565.10">
    <property type="entry name" value="Histidine kinase-like ATPase, C-terminal domain"/>
    <property type="match status" value="1"/>
</dbReference>
<keyword evidence="3" id="KW-0597">Phosphoprotein</keyword>
<proteinExistence type="predicted"/>
<dbReference type="GO" id="GO:0046983">
    <property type="term" value="F:protein dimerization activity"/>
    <property type="evidence" value="ECO:0007669"/>
    <property type="project" value="InterPro"/>
</dbReference>
<dbReference type="EMBL" id="QPIE01000007">
    <property type="protein sequence ID" value="RCU42249.1"/>
    <property type="molecule type" value="Genomic_DNA"/>
</dbReference>
<dbReference type="OrthoDB" id="9760839at2"/>
<keyword evidence="12" id="KW-1185">Reference proteome</keyword>
<keyword evidence="9" id="KW-0812">Transmembrane</keyword>
<dbReference type="PANTHER" id="PTHR24421">
    <property type="entry name" value="NITRATE/NITRITE SENSOR PROTEIN NARX-RELATED"/>
    <property type="match status" value="1"/>
</dbReference>
<dbReference type="Pfam" id="PF07730">
    <property type="entry name" value="HisKA_3"/>
    <property type="match status" value="1"/>
</dbReference>
<protein>
    <recommendedName>
        <fullName evidence="2">histidine kinase</fullName>
        <ecNumber evidence="2">2.7.13.3</ecNumber>
    </recommendedName>
</protein>
<evidence type="ECO:0000256" key="9">
    <source>
        <dbReference type="SAM" id="Phobius"/>
    </source>
</evidence>
<keyword evidence="9" id="KW-0472">Membrane</keyword>
<name>A0A368MZ35_9FLAO</name>
<evidence type="ECO:0000313" key="12">
    <source>
        <dbReference type="Proteomes" id="UP000252172"/>
    </source>
</evidence>
<gene>
    <name evidence="11" type="ORF">DQ356_09980</name>
</gene>
<dbReference type="PROSITE" id="PS50109">
    <property type="entry name" value="HIS_KIN"/>
    <property type="match status" value="1"/>
</dbReference>
<keyword evidence="8" id="KW-0902">Two-component regulatory system</keyword>
<dbReference type="PANTHER" id="PTHR24421:SF10">
    <property type="entry name" value="NITRATE_NITRITE SENSOR PROTEIN NARQ"/>
    <property type="match status" value="1"/>
</dbReference>
<dbReference type="InterPro" id="IPR036890">
    <property type="entry name" value="HATPase_C_sf"/>
</dbReference>
<dbReference type="InterPro" id="IPR003594">
    <property type="entry name" value="HATPase_dom"/>
</dbReference>
<dbReference type="InterPro" id="IPR005467">
    <property type="entry name" value="His_kinase_dom"/>
</dbReference>
<dbReference type="InterPro" id="IPR050482">
    <property type="entry name" value="Sensor_HK_TwoCompSys"/>
</dbReference>
<evidence type="ECO:0000256" key="8">
    <source>
        <dbReference type="ARBA" id="ARBA00023012"/>
    </source>
</evidence>
<keyword evidence="4" id="KW-0808">Transferase</keyword>
<feature type="transmembrane region" description="Helical" evidence="9">
    <location>
        <begin position="6"/>
        <end position="28"/>
    </location>
</feature>
<reference evidence="11 12" key="1">
    <citation type="submission" date="2018-07" db="EMBL/GenBank/DDBJ databases">
        <title>Chryseobacterium lacus sp. nov., isolated from lake water.</title>
        <authorList>
            <person name="Li C.-M."/>
        </authorList>
    </citation>
    <scope>NUCLEOTIDE SEQUENCE [LARGE SCALE GENOMIC DNA]</scope>
    <source>
        <strain evidence="11 12">YLOS41</strain>
    </source>
</reference>
<evidence type="ECO:0000256" key="2">
    <source>
        <dbReference type="ARBA" id="ARBA00012438"/>
    </source>
</evidence>
<dbReference type="GO" id="GO:0016020">
    <property type="term" value="C:membrane"/>
    <property type="evidence" value="ECO:0007669"/>
    <property type="project" value="InterPro"/>
</dbReference>
<evidence type="ECO:0000313" key="11">
    <source>
        <dbReference type="EMBL" id="RCU42249.1"/>
    </source>
</evidence>
<dbReference type="AlphaFoldDB" id="A0A368MZ35"/>
<dbReference type="EC" id="2.7.13.3" evidence="2"/>
<dbReference type="SUPFAM" id="SSF55874">
    <property type="entry name" value="ATPase domain of HSP90 chaperone/DNA topoisomerase II/histidine kinase"/>
    <property type="match status" value="1"/>
</dbReference>
<dbReference type="GO" id="GO:0000155">
    <property type="term" value="F:phosphorelay sensor kinase activity"/>
    <property type="evidence" value="ECO:0007669"/>
    <property type="project" value="InterPro"/>
</dbReference>
<dbReference type="Proteomes" id="UP000252172">
    <property type="component" value="Unassembled WGS sequence"/>
</dbReference>
<keyword evidence="6" id="KW-0418">Kinase</keyword>
<dbReference type="InterPro" id="IPR011712">
    <property type="entry name" value="Sig_transdc_His_kin_sub3_dim/P"/>
</dbReference>
<keyword evidence="7" id="KW-0067">ATP-binding</keyword>
<comment type="catalytic activity">
    <reaction evidence="1">
        <text>ATP + protein L-histidine = ADP + protein N-phospho-L-histidine.</text>
        <dbReference type="EC" id="2.7.13.3"/>
    </reaction>
</comment>
<dbReference type="Pfam" id="PF02518">
    <property type="entry name" value="HATPase_c"/>
    <property type="match status" value="1"/>
</dbReference>